<evidence type="ECO:0000256" key="2">
    <source>
        <dbReference type="ARBA" id="ARBA00023002"/>
    </source>
</evidence>
<sequence length="316" mass="34293">MTEHVVKFYDLSPEVTSMLTKAGAKVTAAADLLPADYASVTVMFGWDASLGNAIIDTSNSQLRWIQSTSAGVDYFPKDKLAALGVTVTNASGVHAEPIAQSVFGDMLYFTRGLNTHVQNTQTHTWNNQGNNMRVLSEFKVLIFGTGHIGAELAQNLQALHVHVTGINHSGRAVAGFDQVYPLAEYQTAVADADIIVNILPGTEETRDFYNAEFFSHVADAFLFINVGRGFSVTNAELIQAVAAKKVRYVALDVANPEPLPADNPLWDIPEVLITSHTTGFVDDYTARLLKIVAANLPSYLADGTFVRNVVDLNKGY</sequence>
<dbReference type="AlphaFoldDB" id="A0A4P6YTC4"/>
<evidence type="ECO:0000259" key="5">
    <source>
        <dbReference type="Pfam" id="PF00389"/>
    </source>
</evidence>
<dbReference type="SUPFAM" id="SSF51735">
    <property type="entry name" value="NAD(P)-binding Rossmann-fold domains"/>
    <property type="match status" value="1"/>
</dbReference>
<dbReference type="GO" id="GO:0051287">
    <property type="term" value="F:NAD binding"/>
    <property type="evidence" value="ECO:0007669"/>
    <property type="project" value="InterPro"/>
</dbReference>
<evidence type="ECO:0000256" key="3">
    <source>
        <dbReference type="ARBA" id="ARBA00023027"/>
    </source>
</evidence>
<dbReference type="RefSeq" id="WP_133363009.1">
    <property type="nucleotide sequence ID" value="NZ_CP037940.1"/>
</dbReference>
<reference evidence="8" key="1">
    <citation type="submission" date="2019-03" db="EMBL/GenBank/DDBJ databases">
        <title>Weissella sp. 26KH-42 Genome sequencing.</title>
        <authorList>
            <person name="Heo J."/>
            <person name="Kim S.-J."/>
            <person name="Kim J.-S."/>
            <person name="Hong S.-B."/>
            <person name="Kwon S.-W."/>
        </authorList>
    </citation>
    <scope>NUCLEOTIDE SEQUENCE [LARGE SCALE GENOMIC DNA]</scope>
    <source>
        <strain evidence="8">26KH-42</strain>
    </source>
</reference>
<accession>A0A4P6YTC4</accession>
<feature type="domain" description="D-isomer specific 2-hydroxyacid dehydrogenase NAD-binding" evidence="6">
    <location>
        <begin position="104"/>
        <end position="277"/>
    </location>
</feature>
<proteinExistence type="inferred from homology"/>
<dbReference type="PANTHER" id="PTHR43333">
    <property type="entry name" value="2-HACID_DH_C DOMAIN-CONTAINING PROTEIN"/>
    <property type="match status" value="1"/>
</dbReference>
<dbReference type="InterPro" id="IPR006139">
    <property type="entry name" value="D-isomer_2_OHA_DH_cat_dom"/>
</dbReference>
<dbReference type="SUPFAM" id="SSF52283">
    <property type="entry name" value="Formate/glycerate dehydrogenase catalytic domain-like"/>
    <property type="match status" value="1"/>
</dbReference>
<dbReference type="OrthoDB" id="9805416at2"/>
<keyword evidence="8" id="KW-1185">Reference proteome</keyword>
<dbReference type="Pfam" id="PF00389">
    <property type="entry name" value="2-Hacid_dh"/>
    <property type="match status" value="1"/>
</dbReference>
<dbReference type="Gene3D" id="3.40.50.720">
    <property type="entry name" value="NAD(P)-binding Rossmann-like Domain"/>
    <property type="match status" value="2"/>
</dbReference>
<feature type="domain" description="D-isomer specific 2-hydroxyacid dehydrogenase catalytic" evidence="5">
    <location>
        <begin position="36"/>
        <end position="299"/>
    </location>
</feature>
<name>A0A4P6YTC4_9LACO</name>
<organism evidence="7 8">
    <name type="scientific">Periweissella cryptocerci</name>
    <dbReference type="NCBI Taxonomy" id="2506420"/>
    <lineage>
        <taxon>Bacteria</taxon>
        <taxon>Bacillati</taxon>
        <taxon>Bacillota</taxon>
        <taxon>Bacilli</taxon>
        <taxon>Lactobacillales</taxon>
        <taxon>Lactobacillaceae</taxon>
        <taxon>Periweissella</taxon>
    </lineage>
</organism>
<dbReference type="KEGG" id="wei:EQG49_05380"/>
<gene>
    <name evidence="7" type="ORF">EQG49_05380</name>
</gene>
<evidence type="ECO:0000256" key="1">
    <source>
        <dbReference type="ARBA" id="ARBA00005854"/>
    </source>
</evidence>
<comment type="similarity">
    <text evidence="1 4">Belongs to the D-isomer specific 2-hydroxyacid dehydrogenase family.</text>
</comment>
<evidence type="ECO:0000313" key="7">
    <source>
        <dbReference type="EMBL" id="QBO35930.1"/>
    </source>
</evidence>
<evidence type="ECO:0000313" key="8">
    <source>
        <dbReference type="Proteomes" id="UP000292886"/>
    </source>
</evidence>
<dbReference type="Proteomes" id="UP000292886">
    <property type="component" value="Chromosome"/>
</dbReference>
<dbReference type="Pfam" id="PF02826">
    <property type="entry name" value="2-Hacid_dh_C"/>
    <property type="match status" value="1"/>
</dbReference>
<evidence type="ECO:0000256" key="4">
    <source>
        <dbReference type="RuleBase" id="RU003719"/>
    </source>
</evidence>
<dbReference type="InterPro" id="IPR036291">
    <property type="entry name" value="NAD(P)-bd_dom_sf"/>
</dbReference>
<dbReference type="PANTHER" id="PTHR43333:SF1">
    <property type="entry name" value="D-ISOMER SPECIFIC 2-HYDROXYACID DEHYDROGENASE NAD-BINDING DOMAIN-CONTAINING PROTEIN"/>
    <property type="match status" value="1"/>
</dbReference>
<keyword evidence="3" id="KW-0520">NAD</keyword>
<evidence type="ECO:0000259" key="6">
    <source>
        <dbReference type="Pfam" id="PF02826"/>
    </source>
</evidence>
<keyword evidence="2 4" id="KW-0560">Oxidoreductase</keyword>
<dbReference type="EMBL" id="CP037940">
    <property type="protein sequence ID" value="QBO35930.1"/>
    <property type="molecule type" value="Genomic_DNA"/>
</dbReference>
<protein>
    <submittedName>
        <fullName evidence="7">Phosphoglycerate dehydrogenase</fullName>
    </submittedName>
</protein>
<dbReference type="InterPro" id="IPR006140">
    <property type="entry name" value="D-isomer_DH_NAD-bd"/>
</dbReference>
<dbReference type="GO" id="GO:0016616">
    <property type="term" value="F:oxidoreductase activity, acting on the CH-OH group of donors, NAD or NADP as acceptor"/>
    <property type="evidence" value="ECO:0007669"/>
    <property type="project" value="InterPro"/>
</dbReference>